<dbReference type="Gene3D" id="3.90.1150.200">
    <property type="match status" value="1"/>
</dbReference>
<dbReference type="SUPFAM" id="SSF159888">
    <property type="entry name" value="YdhG-like"/>
    <property type="match status" value="1"/>
</dbReference>
<evidence type="ECO:0000259" key="1">
    <source>
        <dbReference type="Pfam" id="PF08818"/>
    </source>
</evidence>
<dbReference type="Proteomes" id="UP001247542">
    <property type="component" value="Unassembled WGS sequence"/>
</dbReference>
<keyword evidence="3" id="KW-1185">Reference proteome</keyword>
<evidence type="ECO:0000313" key="2">
    <source>
        <dbReference type="EMBL" id="MDT3767300.1"/>
    </source>
</evidence>
<sequence>MPALKTLEEFLATIDHEDHRARMVEVLQWVGDNYPTLQMRIAWSQPMFTMDGTFIVGFSAAKKHMAIAPERAGILHFADEFEARGVDHGKMFVRQPWAKPFDFDLLARLIEFNMQDKQGCKTFWRKSK</sequence>
<feature type="domain" description="YdhG-like" evidence="1">
    <location>
        <begin position="19"/>
        <end position="114"/>
    </location>
</feature>
<proteinExistence type="predicted"/>
<protein>
    <submittedName>
        <fullName evidence="2">DUF1801 domain-containing protein</fullName>
    </submittedName>
</protein>
<dbReference type="Pfam" id="PF08818">
    <property type="entry name" value="DUF1801"/>
    <property type="match status" value="1"/>
</dbReference>
<reference evidence="2 3" key="1">
    <citation type="submission" date="2023-06" db="EMBL/GenBank/DDBJ databases">
        <title>Draft genome sequence of Gleimia hominis type strain CCUG 57540T.</title>
        <authorList>
            <person name="Salva-Serra F."/>
            <person name="Cardew S."/>
            <person name="Jensie Markopoulos S."/>
            <person name="Ohlen M."/>
            <person name="Inganas E."/>
            <person name="Svensson-Stadler L."/>
            <person name="Moore E.R.B."/>
        </authorList>
    </citation>
    <scope>NUCLEOTIDE SEQUENCE [LARGE SCALE GENOMIC DNA]</scope>
    <source>
        <strain evidence="2 3">CCUG 57540</strain>
    </source>
</reference>
<dbReference type="EMBL" id="JASXSX010000001">
    <property type="protein sequence ID" value="MDT3767300.1"/>
    <property type="molecule type" value="Genomic_DNA"/>
</dbReference>
<dbReference type="RefSeq" id="WP_313272721.1">
    <property type="nucleotide sequence ID" value="NZ_JASXSX010000001.1"/>
</dbReference>
<accession>A0ABU3IDJ1</accession>
<name>A0ABU3IDJ1_9ACTO</name>
<comment type="caution">
    <text evidence="2">The sequence shown here is derived from an EMBL/GenBank/DDBJ whole genome shotgun (WGS) entry which is preliminary data.</text>
</comment>
<gene>
    <name evidence="2" type="ORF">QS713_04355</name>
</gene>
<evidence type="ECO:0000313" key="3">
    <source>
        <dbReference type="Proteomes" id="UP001247542"/>
    </source>
</evidence>
<dbReference type="InterPro" id="IPR014922">
    <property type="entry name" value="YdhG-like"/>
</dbReference>
<organism evidence="2 3">
    <name type="scientific">Gleimia hominis</name>
    <dbReference type="NCBI Taxonomy" id="595468"/>
    <lineage>
        <taxon>Bacteria</taxon>
        <taxon>Bacillati</taxon>
        <taxon>Actinomycetota</taxon>
        <taxon>Actinomycetes</taxon>
        <taxon>Actinomycetales</taxon>
        <taxon>Actinomycetaceae</taxon>
        <taxon>Gleimia</taxon>
    </lineage>
</organism>